<dbReference type="Proteomes" id="UP000274661">
    <property type="component" value="Unassembled WGS sequence"/>
</dbReference>
<organism evidence="4 5">
    <name type="scientific">Sphingomonas ginkgonis</name>
    <dbReference type="NCBI Taxonomy" id="2315330"/>
    <lineage>
        <taxon>Bacteria</taxon>
        <taxon>Pseudomonadati</taxon>
        <taxon>Pseudomonadota</taxon>
        <taxon>Alphaproteobacteria</taxon>
        <taxon>Sphingomonadales</taxon>
        <taxon>Sphingomonadaceae</taxon>
        <taxon>Sphingomonas</taxon>
    </lineage>
</organism>
<sequence>MGKSIVWTAALALAAAGLATGNAALGQSAGSGSALKGHNSNAPVDVSADRIEVQDRADRALLVGNVHVKQEELTLDAPRITVAYASGGQGVTGGNVKIQRLDAAGGVTMRSPTETARGDFGVYDLNRKLITLVGGVQLLRQGNRVDGQRLVVDLNSGRAVIDGGGPVGGGGRVTGHFTVPQRTAQ</sequence>
<dbReference type="GO" id="GO:0009279">
    <property type="term" value="C:cell outer membrane"/>
    <property type="evidence" value="ECO:0007669"/>
    <property type="project" value="TreeGrafter"/>
</dbReference>
<feature type="signal peptide" evidence="2">
    <location>
        <begin position="1"/>
        <end position="23"/>
    </location>
</feature>
<dbReference type="EMBL" id="RWJF01000001">
    <property type="protein sequence ID" value="RST29834.1"/>
    <property type="molecule type" value="Genomic_DNA"/>
</dbReference>
<evidence type="ECO:0000313" key="5">
    <source>
        <dbReference type="Proteomes" id="UP000274661"/>
    </source>
</evidence>
<evidence type="ECO:0000256" key="2">
    <source>
        <dbReference type="SAM" id="SignalP"/>
    </source>
</evidence>
<protein>
    <submittedName>
        <fullName evidence="4">OstA family protein</fullName>
    </submittedName>
</protein>
<dbReference type="InterPro" id="IPR005653">
    <property type="entry name" value="OstA-like_N"/>
</dbReference>
<keyword evidence="5" id="KW-1185">Reference proteome</keyword>
<keyword evidence="1 2" id="KW-0732">Signal</keyword>
<dbReference type="Pfam" id="PF03968">
    <property type="entry name" value="LptD_N"/>
    <property type="match status" value="1"/>
</dbReference>
<dbReference type="PANTHER" id="PTHR36504">
    <property type="entry name" value="LIPOPOLYSACCHARIDE EXPORT SYSTEM PROTEIN LPTA"/>
    <property type="match status" value="1"/>
</dbReference>
<dbReference type="AlphaFoldDB" id="A0A429V7D4"/>
<feature type="domain" description="Organic solvent tolerance-like N-terminal" evidence="3">
    <location>
        <begin position="46"/>
        <end position="157"/>
    </location>
</feature>
<dbReference type="GO" id="GO:0030288">
    <property type="term" value="C:outer membrane-bounded periplasmic space"/>
    <property type="evidence" value="ECO:0007669"/>
    <property type="project" value="TreeGrafter"/>
</dbReference>
<evidence type="ECO:0000313" key="4">
    <source>
        <dbReference type="EMBL" id="RST29834.1"/>
    </source>
</evidence>
<dbReference type="GO" id="GO:0015920">
    <property type="term" value="P:lipopolysaccharide transport"/>
    <property type="evidence" value="ECO:0007669"/>
    <property type="project" value="TreeGrafter"/>
</dbReference>
<gene>
    <name evidence="4" type="ORF">HMF7854_02595</name>
</gene>
<evidence type="ECO:0000259" key="3">
    <source>
        <dbReference type="Pfam" id="PF03968"/>
    </source>
</evidence>
<dbReference type="Gene3D" id="2.60.450.10">
    <property type="entry name" value="Lipopolysaccharide (LPS) transport protein A like domain"/>
    <property type="match status" value="1"/>
</dbReference>
<dbReference type="PANTHER" id="PTHR36504:SF1">
    <property type="entry name" value="LIPOPOLYSACCHARIDE EXPORT SYSTEM PROTEIN LPTA"/>
    <property type="match status" value="1"/>
</dbReference>
<dbReference type="OrthoDB" id="9811926at2"/>
<accession>A0A429V7D4</accession>
<dbReference type="InterPro" id="IPR052037">
    <property type="entry name" value="LPS_export_LptA"/>
</dbReference>
<comment type="caution">
    <text evidence="4">The sequence shown here is derived from an EMBL/GenBank/DDBJ whole genome shotgun (WGS) entry which is preliminary data.</text>
</comment>
<proteinExistence type="predicted"/>
<feature type="chain" id="PRO_5019323312" evidence="2">
    <location>
        <begin position="24"/>
        <end position="185"/>
    </location>
</feature>
<name>A0A429V7D4_9SPHN</name>
<dbReference type="GO" id="GO:0017089">
    <property type="term" value="F:glycolipid transfer activity"/>
    <property type="evidence" value="ECO:0007669"/>
    <property type="project" value="TreeGrafter"/>
</dbReference>
<evidence type="ECO:0000256" key="1">
    <source>
        <dbReference type="ARBA" id="ARBA00022729"/>
    </source>
</evidence>
<dbReference type="RefSeq" id="WP_126717673.1">
    <property type="nucleotide sequence ID" value="NZ_RWJF01000001.1"/>
</dbReference>
<reference evidence="4 5" key="1">
    <citation type="submission" date="2018-12" db="EMBL/GenBank/DDBJ databases">
        <title>Sphingomonas sp. HMF7854 Genome sequencing and assembly.</title>
        <authorList>
            <person name="Cha I."/>
            <person name="Kang H."/>
            <person name="Kim H."/>
            <person name="Kang J."/>
            <person name="Joh K."/>
        </authorList>
    </citation>
    <scope>NUCLEOTIDE SEQUENCE [LARGE SCALE GENOMIC DNA]</scope>
    <source>
        <strain evidence="4 5">HMF7854</strain>
    </source>
</reference>